<keyword evidence="1" id="KW-0472">Membrane</keyword>
<feature type="transmembrane region" description="Helical" evidence="1">
    <location>
        <begin position="37"/>
        <end position="57"/>
    </location>
</feature>
<sequence length="207" mass="23335">MKKETFKDHGFTEKMRRNILDEIHSGKSKSSHSRKPVLAPVMSAVFMFACLSLFIYFGGSELGIFDNGKNASQTNFQHVDLHDNENDPNWIKKIKLPTLVPFEVVDRTYKHTPQDGFDIYSVKLSGPERQRLTIAQDVGLESATPAMYEPVKIGDVTGSYRENKELGTSHLIWYKDGVLYSIGYNPRTSDVLLGKGDLVSIAESFKN</sequence>
<organism evidence="2 3">
    <name type="scientific">Rossellomorea oryzaecorticis</name>
    <dbReference type="NCBI Taxonomy" id="1396505"/>
    <lineage>
        <taxon>Bacteria</taxon>
        <taxon>Bacillati</taxon>
        <taxon>Bacillota</taxon>
        <taxon>Bacilli</taxon>
        <taxon>Bacillales</taxon>
        <taxon>Bacillaceae</taxon>
        <taxon>Rossellomorea</taxon>
    </lineage>
</organism>
<keyword evidence="3" id="KW-1185">Reference proteome</keyword>
<evidence type="ECO:0000313" key="3">
    <source>
        <dbReference type="Proteomes" id="UP001389717"/>
    </source>
</evidence>
<accession>A0ABU9KEE0</accession>
<protein>
    <recommendedName>
        <fullName evidence="4">DUF4367 domain-containing protein</fullName>
    </recommendedName>
</protein>
<comment type="caution">
    <text evidence="2">The sequence shown here is derived from an EMBL/GenBank/DDBJ whole genome shotgun (WGS) entry which is preliminary data.</text>
</comment>
<dbReference type="EMBL" id="JBBYAF010000056">
    <property type="protein sequence ID" value="MEL3974484.1"/>
    <property type="molecule type" value="Genomic_DNA"/>
</dbReference>
<reference evidence="2 3" key="1">
    <citation type="submission" date="2024-04" db="EMBL/GenBank/DDBJ databases">
        <title>Bacillus oryzaecorticis sp. nov., a moderately halophilic bacterium isolated from rice husks.</title>
        <authorList>
            <person name="Zhu H.-S."/>
        </authorList>
    </citation>
    <scope>NUCLEOTIDE SEQUENCE [LARGE SCALE GENOMIC DNA]</scope>
    <source>
        <strain evidence="2 3">ZC255</strain>
    </source>
</reference>
<proteinExistence type="predicted"/>
<keyword evidence="1" id="KW-0812">Transmembrane</keyword>
<evidence type="ECO:0008006" key="4">
    <source>
        <dbReference type="Google" id="ProtNLM"/>
    </source>
</evidence>
<name>A0ABU9KEE0_9BACI</name>
<dbReference type="Proteomes" id="UP001389717">
    <property type="component" value="Unassembled WGS sequence"/>
</dbReference>
<evidence type="ECO:0000313" key="2">
    <source>
        <dbReference type="EMBL" id="MEL3974484.1"/>
    </source>
</evidence>
<evidence type="ECO:0000256" key="1">
    <source>
        <dbReference type="SAM" id="Phobius"/>
    </source>
</evidence>
<gene>
    <name evidence="2" type="ORF">AAEO50_19515</name>
</gene>
<keyword evidence="1" id="KW-1133">Transmembrane helix</keyword>